<dbReference type="PATRIC" id="fig|1178515.4.peg.1020"/>
<evidence type="ECO:0000313" key="5">
    <source>
        <dbReference type="EMBL" id="ANE46057.1"/>
    </source>
</evidence>
<dbReference type="Proteomes" id="UP000076927">
    <property type="component" value="Chromosome"/>
</dbReference>
<evidence type="ECO:0000259" key="2">
    <source>
        <dbReference type="Pfam" id="PF02371"/>
    </source>
</evidence>
<dbReference type="Pfam" id="PF01548">
    <property type="entry name" value="DEDD_Tnp_IS110"/>
    <property type="match status" value="1"/>
</dbReference>
<sequence length="426" mass="48502">MNFTKKDQTNQRIERITMKHAVVGIDIAKDAHAAQITDYRGRALTPRHLAFTNTQEGYERLLRWVKDVQAKKGLSYVVVGLEPTGHYWFNLAHWLREQGVKVVLVNPVTTHRNKENRDNSPSKNDPKDALVIADVVSRGYYTEYNPQADTFEQMKAMVSQREFWVKQSVTYKNRITRWIDLYFPEFSQVFPDWTRLRSLATLRIYPLPSDLVNISADQILDTWREQGMKRVGGVSGVAKATELLSVAQRSIGKANVPEEARLEIKCLLKAYDEAVAALDAIELHMETLLESLPLTEQLQSIHGLGSMTIATIIGCAGDLRLYAHGQQLLRRAGLNLAESTSGRHKGQIKLSKRGDATLRKHFFLAVLCLIRQHPDFKRFHEHNVKVKGMKKMVSVFKLIGKLARMIVGMIQRGESYRSDLHFQAVA</sequence>
<protein>
    <submittedName>
        <fullName evidence="3">Transposase</fullName>
    </submittedName>
</protein>
<accession>A0A172TF07</accession>
<dbReference type="InterPro" id="IPR003346">
    <property type="entry name" value="Transposase_20"/>
</dbReference>
<evidence type="ECO:0000313" key="4">
    <source>
        <dbReference type="EMBL" id="ANE45768.1"/>
    </source>
</evidence>
<proteinExistence type="predicted"/>
<dbReference type="Pfam" id="PF02371">
    <property type="entry name" value="Transposase_20"/>
    <property type="match status" value="1"/>
</dbReference>
<feature type="domain" description="Transposase IS110-like N-terminal" evidence="1">
    <location>
        <begin position="23"/>
        <end position="184"/>
    </location>
</feature>
<dbReference type="KEGG" id="pswu:SY83_06895"/>
<reference evidence="3 7" key="1">
    <citation type="submission" date="2015-01" db="EMBL/GenBank/DDBJ databases">
        <title>Paenibacillus swuensis/DY6/whole genome sequencing.</title>
        <authorList>
            <person name="Kim M.K."/>
            <person name="Srinivasan S."/>
            <person name="Lee J.-J."/>
        </authorList>
    </citation>
    <scope>NUCLEOTIDE SEQUENCE [LARGE SCALE GENOMIC DNA]</scope>
    <source>
        <strain evidence="3 7">DY6</strain>
    </source>
</reference>
<keyword evidence="7" id="KW-1185">Reference proteome</keyword>
<dbReference type="EMBL" id="CP011388">
    <property type="protein sequence ID" value="ANE46511.1"/>
    <property type="molecule type" value="Genomic_DNA"/>
</dbReference>
<evidence type="ECO:0000259" key="1">
    <source>
        <dbReference type="Pfam" id="PF01548"/>
    </source>
</evidence>
<dbReference type="GO" id="GO:0003677">
    <property type="term" value="F:DNA binding"/>
    <property type="evidence" value="ECO:0007669"/>
    <property type="project" value="InterPro"/>
</dbReference>
<dbReference type="STRING" id="1178515.SY83_03170"/>
<dbReference type="RefSeq" id="WP_068604190.1">
    <property type="nucleotide sequence ID" value="NZ_CP011388.1"/>
</dbReference>
<dbReference type="PANTHER" id="PTHR33055">
    <property type="entry name" value="TRANSPOSASE FOR INSERTION SEQUENCE ELEMENT IS1111A"/>
    <property type="match status" value="1"/>
</dbReference>
<dbReference type="KEGG" id="pswu:SY83_03170"/>
<organism evidence="3 7">
    <name type="scientific">Paenibacillus swuensis</name>
    <dbReference type="NCBI Taxonomy" id="1178515"/>
    <lineage>
        <taxon>Bacteria</taxon>
        <taxon>Bacillati</taxon>
        <taxon>Bacillota</taxon>
        <taxon>Bacilli</taxon>
        <taxon>Bacillales</taxon>
        <taxon>Paenibacillaceae</taxon>
        <taxon>Paenibacillus</taxon>
    </lineage>
</organism>
<dbReference type="InterPro" id="IPR047650">
    <property type="entry name" value="Transpos_IS110"/>
</dbReference>
<dbReference type="PANTHER" id="PTHR33055:SF13">
    <property type="entry name" value="TRANSPOSASE"/>
    <property type="match status" value="1"/>
</dbReference>
<dbReference type="EMBL" id="CP011388">
    <property type="protein sequence ID" value="ANE45768.1"/>
    <property type="molecule type" value="Genomic_DNA"/>
</dbReference>
<dbReference type="KEGG" id="pswu:SY83_05035"/>
<gene>
    <name evidence="3" type="ORF">SY83_03170</name>
    <name evidence="4" type="ORF">SY83_05035</name>
    <name evidence="5" type="ORF">SY83_06895</name>
    <name evidence="6" type="ORF">SY83_09735</name>
</gene>
<dbReference type="OrthoDB" id="9790935at2"/>
<dbReference type="KEGG" id="pswu:SY83_09735"/>
<evidence type="ECO:0000313" key="6">
    <source>
        <dbReference type="EMBL" id="ANE46511.1"/>
    </source>
</evidence>
<dbReference type="EMBL" id="CP011388">
    <property type="protein sequence ID" value="ANE45484.1"/>
    <property type="molecule type" value="Genomic_DNA"/>
</dbReference>
<dbReference type="AlphaFoldDB" id="A0A172TF07"/>
<evidence type="ECO:0000313" key="3">
    <source>
        <dbReference type="EMBL" id="ANE45484.1"/>
    </source>
</evidence>
<evidence type="ECO:0000313" key="7">
    <source>
        <dbReference type="Proteomes" id="UP000076927"/>
    </source>
</evidence>
<name>A0A172TF07_9BACL</name>
<dbReference type="EMBL" id="CP011388">
    <property type="protein sequence ID" value="ANE46057.1"/>
    <property type="molecule type" value="Genomic_DNA"/>
</dbReference>
<dbReference type="NCBIfam" id="NF033542">
    <property type="entry name" value="transpos_IS110"/>
    <property type="match status" value="1"/>
</dbReference>
<dbReference type="GO" id="GO:0004803">
    <property type="term" value="F:transposase activity"/>
    <property type="evidence" value="ECO:0007669"/>
    <property type="project" value="InterPro"/>
</dbReference>
<feature type="domain" description="Transposase IS116/IS110/IS902 C-terminal" evidence="2">
    <location>
        <begin position="296"/>
        <end position="380"/>
    </location>
</feature>
<dbReference type="InterPro" id="IPR002525">
    <property type="entry name" value="Transp_IS110-like_N"/>
</dbReference>
<dbReference type="GO" id="GO:0006313">
    <property type="term" value="P:DNA transposition"/>
    <property type="evidence" value="ECO:0007669"/>
    <property type="project" value="InterPro"/>
</dbReference>